<keyword evidence="2" id="KW-1185">Reference proteome</keyword>
<proteinExistence type="predicted"/>
<organism evidence="1 2">
    <name type="scientific">Saccharopolyspora griseoalba</name>
    <dbReference type="NCBI Taxonomy" id="1431848"/>
    <lineage>
        <taxon>Bacteria</taxon>
        <taxon>Bacillati</taxon>
        <taxon>Actinomycetota</taxon>
        <taxon>Actinomycetes</taxon>
        <taxon>Pseudonocardiales</taxon>
        <taxon>Pseudonocardiaceae</taxon>
        <taxon>Saccharopolyspora</taxon>
    </lineage>
</organism>
<evidence type="ECO:0000313" key="2">
    <source>
        <dbReference type="Proteomes" id="UP001596504"/>
    </source>
</evidence>
<accession>A0ABW2LK13</accession>
<sequence>MIAVAQVPHLIARVRAEFARTEHEKSCHFFPLPPDGDGELPETLRAYCGFEIAPGQAEAFEGPVGMPCLTCLMAAALSDSESA</sequence>
<gene>
    <name evidence="1" type="ORF">ACFQRI_12215</name>
</gene>
<dbReference type="RefSeq" id="WP_380667790.1">
    <property type="nucleotide sequence ID" value="NZ_JBHTCJ010000005.1"/>
</dbReference>
<evidence type="ECO:0000313" key="1">
    <source>
        <dbReference type="EMBL" id="MFC7342174.1"/>
    </source>
</evidence>
<reference evidence="2" key="1">
    <citation type="journal article" date="2019" name="Int. J. Syst. Evol. Microbiol.">
        <title>The Global Catalogue of Microorganisms (GCM) 10K type strain sequencing project: providing services to taxonomists for standard genome sequencing and annotation.</title>
        <authorList>
            <consortium name="The Broad Institute Genomics Platform"/>
            <consortium name="The Broad Institute Genome Sequencing Center for Infectious Disease"/>
            <person name="Wu L."/>
            <person name="Ma J."/>
        </authorList>
    </citation>
    <scope>NUCLEOTIDE SEQUENCE [LARGE SCALE GENOMIC DNA]</scope>
    <source>
        <strain evidence="2">WLHS5</strain>
    </source>
</reference>
<protein>
    <submittedName>
        <fullName evidence="1">Uncharacterized protein</fullName>
    </submittedName>
</protein>
<dbReference type="Proteomes" id="UP001596504">
    <property type="component" value="Unassembled WGS sequence"/>
</dbReference>
<dbReference type="EMBL" id="JBHTCJ010000005">
    <property type="protein sequence ID" value="MFC7342174.1"/>
    <property type="molecule type" value="Genomic_DNA"/>
</dbReference>
<comment type="caution">
    <text evidence="1">The sequence shown here is derived from an EMBL/GenBank/DDBJ whole genome shotgun (WGS) entry which is preliminary data.</text>
</comment>
<name>A0ABW2LK13_9PSEU</name>